<dbReference type="NCBIfam" id="NF003421">
    <property type="entry name" value="PRK04860.1"/>
    <property type="match status" value="1"/>
</dbReference>
<dbReference type="Pfam" id="PF10263">
    <property type="entry name" value="SprT-like"/>
    <property type="match status" value="1"/>
</dbReference>
<dbReference type="HAMAP" id="MF_00746">
    <property type="entry name" value="SprT"/>
    <property type="match status" value="1"/>
</dbReference>
<gene>
    <name evidence="7" type="primary">sprT</name>
    <name evidence="9" type="ORF">SAMN04488136_14440</name>
</gene>
<dbReference type="GO" id="GO:0005737">
    <property type="term" value="C:cytoplasm"/>
    <property type="evidence" value="ECO:0007669"/>
    <property type="project" value="UniProtKB-SubCell"/>
</dbReference>
<dbReference type="EMBL" id="FNDD01000044">
    <property type="protein sequence ID" value="SDI01297.1"/>
    <property type="molecule type" value="Genomic_DNA"/>
</dbReference>
<evidence type="ECO:0000256" key="7">
    <source>
        <dbReference type="HAMAP-Rule" id="MF_00746"/>
    </source>
</evidence>
<dbReference type="Proteomes" id="UP000198854">
    <property type="component" value="Unassembled WGS sequence"/>
</dbReference>
<dbReference type="PANTHER" id="PTHR38773:SF1">
    <property type="entry name" value="PROTEIN SPRT"/>
    <property type="match status" value="1"/>
</dbReference>
<feature type="domain" description="SprT-like" evidence="8">
    <location>
        <begin position="12"/>
        <end position="161"/>
    </location>
</feature>
<feature type="active site" evidence="7">
    <location>
        <position position="75"/>
    </location>
</feature>
<name>A0A1G8H3T8_9VIBR</name>
<keyword evidence="5 7" id="KW-0479">Metal-binding</keyword>
<dbReference type="InterPro" id="IPR035240">
    <property type="entry name" value="SprT_Zn_ribbon"/>
</dbReference>
<comment type="cofactor">
    <cofactor evidence="7">
        <name>Zn(2+)</name>
        <dbReference type="ChEBI" id="CHEBI:29105"/>
    </cofactor>
    <text evidence="7">Binds 1 zinc ion.</text>
</comment>
<feature type="binding site" evidence="7">
    <location>
        <position position="74"/>
    </location>
    <ligand>
        <name>Zn(2+)</name>
        <dbReference type="ChEBI" id="CHEBI:29105"/>
    </ligand>
</feature>
<dbReference type="PANTHER" id="PTHR38773">
    <property type="entry name" value="PROTEIN SPRT"/>
    <property type="match status" value="1"/>
</dbReference>
<reference evidence="9 10" key="1">
    <citation type="submission" date="2016-10" db="EMBL/GenBank/DDBJ databases">
        <authorList>
            <person name="de Groot N.N."/>
        </authorList>
    </citation>
    <scope>NUCLEOTIDE SEQUENCE [LARGE SCALE GENOMIC DNA]</scope>
    <source>
        <strain evidence="9 10">CGMCC 1.10228</strain>
    </source>
</reference>
<evidence type="ECO:0000256" key="1">
    <source>
        <dbReference type="ARBA" id="ARBA00004496"/>
    </source>
</evidence>
<dbReference type="GO" id="GO:0008270">
    <property type="term" value="F:zinc ion binding"/>
    <property type="evidence" value="ECO:0007669"/>
    <property type="project" value="UniProtKB-UniRule"/>
</dbReference>
<comment type="similarity">
    <text evidence="2 7">Belongs to the SprT family.</text>
</comment>
<proteinExistence type="inferred from homology"/>
<evidence type="ECO:0000313" key="10">
    <source>
        <dbReference type="Proteomes" id="UP000198854"/>
    </source>
</evidence>
<dbReference type="InterPro" id="IPR023483">
    <property type="entry name" value="Uncharacterised_SprT"/>
</dbReference>
<evidence type="ECO:0000256" key="5">
    <source>
        <dbReference type="ARBA" id="ARBA00022723"/>
    </source>
</evidence>
<dbReference type="OrthoDB" id="267364at2"/>
<feature type="binding site" evidence="7">
    <location>
        <position position="78"/>
    </location>
    <ligand>
        <name>Zn(2+)</name>
        <dbReference type="ChEBI" id="CHEBI:29105"/>
    </ligand>
</feature>
<keyword evidence="4 7" id="KW-0963">Cytoplasm</keyword>
<protein>
    <recommendedName>
        <fullName evidence="3 7">Protein SprT</fullName>
    </recommendedName>
</protein>
<accession>A0A1G8H3T8</accession>
<organism evidence="9 10">
    <name type="scientific">Vibrio xiamenensis</name>
    <dbReference type="NCBI Taxonomy" id="861298"/>
    <lineage>
        <taxon>Bacteria</taxon>
        <taxon>Pseudomonadati</taxon>
        <taxon>Pseudomonadota</taxon>
        <taxon>Gammaproteobacteria</taxon>
        <taxon>Vibrionales</taxon>
        <taxon>Vibrionaceae</taxon>
        <taxon>Vibrio</taxon>
    </lineage>
</organism>
<evidence type="ECO:0000256" key="3">
    <source>
        <dbReference type="ARBA" id="ARBA00020082"/>
    </source>
</evidence>
<evidence type="ECO:0000256" key="2">
    <source>
        <dbReference type="ARBA" id="ARBA00006591"/>
    </source>
</evidence>
<dbReference type="SMART" id="SM00731">
    <property type="entry name" value="SprT"/>
    <property type="match status" value="1"/>
</dbReference>
<dbReference type="InterPro" id="IPR006640">
    <property type="entry name" value="SprT-like_domain"/>
</dbReference>
<evidence type="ECO:0000313" key="9">
    <source>
        <dbReference type="EMBL" id="SDI01297.1"/>
    </source>
</evidence>
<keyword evidence="10" id="KW-1185">Reference proteome</keyword>
<evidence type="ECO:0000256" key="6">
    <source>
        <dbReference type="ARBA" id="ARBA00022833"/>
    </source>
</evidence>
<dbReference type="GO" id="GO:0006950">
    <property type="term" value="P:response to stress"/>
    <property type="evidence" value="ECO:0007669"/>
    <property type="project" value="UniProtKB-ARBA"/>
</dbReference>
<evidence type="ECO:0000259" key="8">
    <source>
        <dbReference type="SMART" id="SM00731"/>
    </source>
</evidence>
<sequence length="166" mass="19341">MNNFELHYRATAQVARCIQLASTKFSRQFVNPSLNYKLRGRSAGKAYLQLNEIRLNPTLFAENQEDFIEEVIPHEVAHLITWQVFGRVKPHGKEWQMVMAQVFGVQPRTTHQFAVTSVQGKTFAYRCDCQTHSLTIRRHNKIQKGQAQYRCQRCHQMLEFTGTQLS</sequence>
<keyword evidence="6 7" id="KW-0862">Zinc</keyword>
<dbReference type="STRING" id="861298.SAMN04488136_14440"/>
<dbReference type="Pfam" id="PF17283">
    <property type="entry name" value="Zn_ribbon_SprT"/>
    <property type="match status" value="1"/>
</dbReference>
<comment type="subcellular location">
    <subcellularLocation>
        <location evidence="1 7">Cytoplasm</location>
    </subcellularLocation>
</comment>
<dbReference type="RefSeq" id="WP_093279323.1">
    <property type="nucleotide sequence ID" value="NZ_FNDD01000044.1"/>
</dbReference>
<evidence type="ECO:0000256" key="4">
    <source>
        <dbReference type="ARBA" id="ARBA00022490"/>
    </source>
</evidence>
<dbReference type="AlphaFoldDB" id="A0A1G8H3T8"/>